<sequence length="275" mass="32133">MSRDRYAELKATRKVSELVVNPSQLEKGLGDTPSVEMQKFYEKVYEIEKNIKELNIMINDVHKIQTKNLLSLETDDGKSMSKNKAKKLYDSTNNKIQDIRKLLKGMETYNNTTISDVGDEAVKRGRHAALAKKFTEAIVHYRAIEREFQMKFRLRIERQIRIVNPNVTDEEIREIIENESGDEYTKSLFKVGDKKKAKKVLREVSERNQDIKKIEKTIKELNELFQEMQLLVFKQQSLIDNIERAVDSTEQYTIKSLETVDNALEIKRESNRVSL</sequence>
<keyword evidence="4" id="KW-1133">Transmembrane helix</keyword>
<dbReference type="GO" id="GO:0012505">
    <property type="term" value="C:endomembrane system"/>
    <property type="evidence" value="ECO:0007669"/>
    <property type="project" value="TreeGrafter"/>
</dbReference>
<dbReference type="OrthoDB" id="10255013at2759"/>
<reference evidence="9 10" key="1">
    <citation type="journal article" date="2018" name="MBio">
        <title>Comparative Genomics Reveals the Core Gene Toolbox for the Fungus-Insect Symbiosis.</title>
        <authorList>
            <person name="Wang Y."/>
            <person name="Stata M."/>
            <person name="Wang W."/>
            <person name="Stajich J.E."/>
            <person name="White M.M."/>
            <person name="Moncalvo J.M."/>
        </authorList>
    </citation>
    <scope>NUCLEOTIDE SEQUENCE [LARGE SCALE GENOMIC DNA]</scope>
    <source>
        <strain evidence="9 10">AUS-77-4</strain>
    </source>
</reference>
<dbReference type="GO" id="GO:0005484">
    <property type="term" value="F:SNAP receptor activity"/>
    <property type="evidence" value="ECO:0007669"/>
    <property type="project" value="InterPro"/>
</dbReference>
<evidence type="ECO:0000256" key="2">
    <source>
        <dbReference type="ARBA" id="ARBA00009063"/>
    </source>
</evidence>
<dbReference type="SMART" id="SM00503">
    <property type="entry name" value="SynN"/>
    <property type="match status" value="1"/>
</dbReference>
<dbReference type="InterPro" id="IPR006012">
    <property type="entry name" value="Syntaxin/epimorphin_CS"/>
</dbReference>
<dbReference type="GO" id="GO:0005886">
    <property type="term" value="C:plasma membrane"/>
    <property type="evidence" value="ECO:0007669"/>
    <property type="project" value="TreeGrafter"/>
</dbReference>
<dbReference type="InterPro" id="IPR045242">
    <property type="entry name" value="Syntaxin"/>
</dbReference>
<dbReference type="SUPFAM" id="SSF47661">
    <property type="entry name" value="t-snare proteins"/>
    <property type="match status" value="1"/>
</dbReference>
<keyword evidence="3" id="KW-0812">Transmembrane</keyword>
<dbReference type="GO" id="GO:0048278">
    <property type="term" value="P:vesicle docking"/>
    <property type="evidence" value="ECO:0007669"/>
    <property type="project" value="TreeGrafter"/>
</dbReference>
<evidence type="ECO:0000256" key="3">
    <source>
        <dbReference type="ARBA" id="ARBA00022692"/>
    </source>
</evidence>
<evidence type="ECO:0000256" key="4">
    <source>
        <dbReference type="ARBA" id="ARBA00022989"/>
    </source>
</evidence>
<dbReference type="PROSITE" id="PS00914">
    <property type="entry name" value="SYNTAXIN"/>
    <property type="match status" value="1"/>
</dbReference>
<comment type="subcellular location">
    <subcellularLocation>
        <location evidence="1">Membrane</location>
        <topology evidence="1">Single-pass type IV membrane protein</topology>
    </subcellularLocation>
</comment>
<dbReference type="PROSITE" id="PS50192">
    <property type="entry name" value="T_SNARE"/>
    <property type="match status" value="1"/>
</dbReference>
<dbReference type="InterPro" id="IPR006011">
    <property type="entry name" value="Syntaxin_N"/>
</dbReference>
<dbReference type="GO" id="GO:0006887">
    <property type="term" value="P:exocytosis"/>
    <property type="evidence" value="ECO:0007669"/>
    <property type="project" value="TreeGrafter"/>
</dbReference>
<evidence type="ECO:0000256" key="7">
    <source>
        <dbReference type="SAM" id="Coils"/>
    </source>
</evidence>
<dbReference type="Proteomes" id="UP000245699">
    <property type="component" value="Unassembled WGS sequence"/>
</dbReference>
<evidence type="ECO:0000256" key="6">
    <source>
        <dbReference type="RuleBase" id="RU003858"/>
    </source>
</evidence>
<dbReference type="InterPro" id="IPR000727">
    <property type="entry name" value="T_SNARE_dom"/>
</dbReference>
<accession>A0A2T9YIL8</accession>
<dbReference type="AlphaFoldDB" id="A0A2T9YIL8"/>
<feature type="coiled-coil region" evidence="7">
    <location>
        <begin position="204"/>
        <end position="231"/>
    </location>
</feature>
<evidence type="ECO:0000256" key="5">
    <source>
        <dbReference type="ARBA" id="ARBA00023136"/>
    </source>
</evidence>
<dbReference type="GO" id="GO:0031201">
    <property type="term" value="C:SNARE complex"/>
    <property type="evidence" value="ECO:0007669"/>
    <property type="project" value="TreeGrafter"/>
</dbReference>
<gene>
    <name evidence="9" type="ORF">BB559_003822</name>
</gene>
<dbReference type="GO" id="GO:0000149">
    <property type="term" value="F:SNARE binding"/>
    <property type="evidence" value="ECO:0007669"/>
    <property type="project" value="TreeGrafter"/>
</dbReference>
<dbReference type="STRING" id="61424.A0A2T9YIL8"/>
<dbReference type="Pfam" id="PF00804">
    <property type="entry name" value="Syntaxin"/>
    <property type="match status" value="1"/>
</dbReference>
<organism evidence="9 10">
    <name type="scientific">Furculomyces boomerangus</name>
    <dbReference type="NCBI Taxonomy" id="61424"/>
    <lineage>
        <taxon>Eukaryota</taxon>
        <taxon>Fungi</taxon>
        <taxon>Fungi incertae sedis</taxon>
        <taxon>Zoopagomycota</taxon>
        <taxon>Kickxellomycotina</taxon>
        <taxon>Harpellomycetes</taxon>
        <taxon>Harpellales</taxon>
        <taxon>Harpellaceae</taxon>
        <taxon>Furculomyces</taxon>
    </lineage>
</organism>
<dbReference type="SMART" id="SM00397">
    <property type="entry name" value="t_SNARE"/>
    <property type="match status" value="1"/>
</dbReference>
<proteinExistence type="inferred from homology"/>
<protein>
    <recommendedName>
        <fullName evidence="8">t-SNARE coiled-coil homology domain-containing protein</fullName>
    </recommendedName>
</protein>
<dbReference type="GO" id="GO:0006886">
    <property type="term" value="P:intracellular protein transport"/>
    <property type="evidence" value="ECO:0007669"/>
    <property type="project" value="InterPro"/>
</dbReference>
<evidence type="ECO:0000313" key="9">
    <source>
        <dbReference type="EMBL" id="PVU92173.1"/>
    </source>
</evidence>
<keyword evidence="10" id="KW-1185">Reference proteome</keyword>
<dbReference type="PANTHER" id="PTHR19957">
    <property type="entry name" value="SYNTAXIN"/>
    <property type="match status" value="1"/>
</dbReference>
<evidence type="ECO:0000313" key="10">
    <source>
        <dbReference type="Proteomes" id="UP000245699"/>
    </source>
</evidence>
<dbReference type="EMBL" id="MBFT01000382">
    <property type="protein sequence ID" value="PVU92173.1"/>
    <property type="molecule type" value="Genomic_DNA"/>
</dbReference>
<keyword evidence="5" id="KW-0472">Membrane</keyword>
<dbReference type="CDD" id="cd15848">
    <property type="entry name" value="SNARE_syntaxin1-like"/>
    <property type="match status" value="1"/>
</dbReference>
<dbReference type="Gene3D" id="1.20.58.70">
    <property type="match status" value="1"/>
</dbReference>
<keyword evidence="7" id="KW-0175">Coiled coil</keyword>
<dbReference type="PANTHER" id="PTHR19957:SF307">
    <property type="entry name" value="PROTEIN SSO1-RELATED"/>
    <property type="match status" value="1"/>
</dbReference>
<comment type="similarity">
    <text evidence="2 6">Belongs to the syntaxin family.</text>
</comment>
<evidence type="ECO:0000259" key="8">
    <source>
        <dbReference type="PROSITE" id="PS50192"/>
    </source>
</evidence>
<dbReference type="InterPro" id="IPR010989">
    <property type="entry name" value="SNARE"/>
</dbReference>
<name>A0A2T9YIL8_9FUNG</name>
<comment type="caution">
    <text evidence="9">The sequence shown here is derived from an EMBL/GenBank/DDBJ whole genome shotgun (WGS) entry which is preliminary data.</text>
</comment>
<dbReference type="GO" id="GO:0006906">
    <property type="term" value="P:vesicle fusion"/>
    <property type="evidence" value="ECO:0007669"/>
    <property type="project" value="TreeGrafter"/>
</dbReference>
<evidence type="ECO:0000256" key="1">
    <source>
        <dbReference type="ARBA" id="ARBA00004211"/>
    </source>
</evidence>
<feature type="domain" description="T-SNARE coiled-coil homology" evidence="8">
    <location>
        <begin position="201"/>
        <end position="263"/>
    </location>
</feature>